<dbReference type="KEGG" id="cai:Caci_3006"/>
<dbReference type="InParanoid" id="C7Q4E6"/>
<protein>
    <submittedName>
        <fullName evidence="2">Uncharacterized protein</fullName>
    </submittedName>
</protein>
<name>C7Q4E6_CATAD</name>
<keyword evidence="3" id="KW-1185">Reference proteome</keyword>
<sequence length="226" mass="25251">MSDPMAEERLTEIRPEIETGAWSDDPGDSRAWLIAAELLDEVDRMRAHVGPGNCGDTFRADDGTRMVCDRIAGHGVHRGDGWWWMKDHAEGRPEVTPDLAVLRQFCATWLAELAQHGWLSRRLLLADGSELDVEHLNSALDRLAKAERENEKLRAELEGHRARQREAEDALAILLAREGGSTEITQAEMVSLDRNGSFVTSWTVVGNEKLAYVTSKRKLPEGTLDV</sequence>
<gene>
    <name evidence="2" type="ordered locus">Caci_3006</name>
</gene>
<dbReference type="STRING" id="479433.Caci_3006"/>
<accession>C7Q4E6</accession>
<dbReference type="EMBL" id="CP001700">
    <property type="protein sequence ID" value="ACU71915.1"/>
    <property type="molecule type" value="Genomic_DNA"/>
</dbReference>
<proteinExistence type="predicted"/>
<feature type="coiled-coil region" evidence="1">
    <location>
        <begin position="136"/>
        <end position="170"/>
    </location>
</feature>
<evidence type="ECO:0000313" key="2">
    <source>
        <dbReference type="EMBL" id="ACU71915.1"/>
    </source>
</evidence>
<keyword evidence="1" id="KW-0175">Coiled coil</keyword>
<evidence type="ECO:0000256" key="1">
    <source>
        <dbReference type="SAM" id="Coils"/>
    </source>
</evidence>
<reference evidence="2 3" key="1">
    <citation type="journal article" date="2009" name="Stand. Genomic Sci.">
        <title>Complete genome sequence of Catenulispora acidiphila type strain (ID 139908).</title>
        <authorList>
            <person name="Copeland A."/>
            <person name="Lapidus A."/>
            <person name="Glavina Del Rio T."/>
            <person name="Nolan M."/>
            <person name="Lucas S."/>
            <person name="Chen F."/>
            <person name="Tice H."/>
            <person name="Cheng J.F."/>
            <person name="Bruce D."/>
            <person name="Goodwin L."/>
            <person name="Pitluck S."/>
            <person name="Mikhailova N."/>
            <person name="Pati A."/>
            <person name="Ivanova N."/>
            <person name="Mavromatis K."/>
            <person name="Chen A."/>
            <person name="Palaniappan K."/>
            <person name="Chain P."/>
            <person name="Land M."/>
            <person name="Hauser L."/>
            <person name="Chang Y.J."/>
            <person name="Jeffries C.D."/>
            <person name="Chertkov O."/>
            <person name="Brettin T."/>
            <person name="Detter J.C."/>
            <person name="Han C."/>
            <person name="Ali Z."/>
            <person name="Tindall B.J."/>
            <person name="Goker M."/>
            <person name="Bristow J."/>
            <person name="Eisen J.A."/>
            <person name="Markowitz V."/>
            <person name="Hugenholtz P."/>
            <person name="Kyrpides N.C."/>
            <person name="Klenk H.P."/>
        </authorList>
    </citation>
    <scope>NUCLEOTIDE SEQUENCE [LARGE SCALE GENOMIC DNA]</scope>
    <source>
        <strain evidence="3">DSM 44928 / JCM 14897 / NBRC 102108 / NRRL B-24433 / ID139908</strain>
    </source>
</reference>
<dbReference type="AlphaFoldDB" id="C7Q4E6"/>
<evidence type="ECO:0000313" key="3">
    <source>
        <dbReference type="Proteomes" id="UP000000851"/>
    </source>
</evidence>
<organism evidence="2 3">
    <name type="scientific">Catenulispora acidiphila (strain DSM 44928 / JCM 14897 / NBRC 102108 / NRRL B-24433 / ID139908)</name>
    <dbReference type="NCBI Taxonomy" id="479433"/>
    <lineage>
        <taxon>Bacteria</taxon>
        <taxon>Bacillati</taxon>
        <taxon>Actinomycetota</taxon>
        <taxon>Actinomycetes</taxon>
        <taxon>Catenulisporales</taxon>
        <taxon>Catenulisporaceae</taxon>
        <taxon>Catenulispora</taxon>
    </lineage>
</organism>
<dbReference type="HOGENOM" id="CLU_1222958_0_0_11"/>
<dbReference type="Proteomes" id="UP000000851">
    <property type="component" value="Chromosome"/>
</dbReference>